<gene>
    <name evidence="2" type="ORF">D0X99_08050</name>
</gene>
<sequence length="118" mass="13904">MPYSLPNQQRLDLIFPERDMLRVIIENGESGLLTLLALGALILLHYFLFREYAVMEKLQEKRLTEMEQLIKKEIHRSQSSSVQALEISQLKEKTDEKIELIKLQVEAMRKREEMSKSD</sequence>
<dbReference type="EMBL" id="QXML01000003">
    <property type="protein sequence ID" value="RIW16307.1"/>
    <property type="molecule type" value="Genomic_DNA"/>
</dbReference>
<feature type="transmembrane region" description="Helical" evidence="1">
    <location>
        <begin position="30"/>
        <end position="49"/>
    </location>
</feature>
<keyword evidence="1" id="KW-0812">Transmembrane</keyword>
<reference evidence="2 3" key="1">
    <citation type="submission" date="2018-09" db="EMBL/GenBank/DDBJ databases">
        <authorList>
            <person name="Wang X."/>
            <person name="Du Z."/>
        </authorList>
    </citation>
    <scope>NUCLEOTIDE SEQUENCE [LARGE SCALE GENOMIC DNA]</scope>
    <source>
        <strain evidence="2 3">N3</strain>
    </source>
</reference>
<protein>
    <submittedName>
        <fullName evidence="2">Uncharacterized protein</fullName>
    </submittedName>
</protein>
<keyword evidence="3" id="KW-1185">Reference proteome</keyword>
<evidence type="ECO:0000256" key="1">
    <source>
        <dbReference type="SAM" id="Phobius"/>
    </source>
</evidence>
<proteinExistence type="predicted"/>
<keyword evidence="1" id="KW-0472">Membrane</keyword>
<dbReference type="Proteomes" id="UP000283522">
    <property type="component" value="Unassembled WGS sequence"/>
</dbReference>
<dbReference type="AlphaFoldDB" id="A0A418PT40"/>
<organism evidence="2 3">
    <name type="scientific">Algoriphagus lacus</name>
    <dbReference type="NCBI Taxonomy" id="2056311"/>
    <lineage>
        <taxon>Bacteria</taxon>
        <taxon>Pseudomonadati</taxon>
        <taxon>Bacteroidota</taxon>
        <taxon>Cytophagia</taxon>
        <taxon>Cytophagales</taxon>
        <taxon>Cyclobacteriaceae</taxon>
        <taxon>Algoriphagus</taxon>
    </lineage>
</organism>
<comment type="caution">
    <text evidence="2">The sequence shown here is derived from an EMBL/GenBank/DDBJ whole genome shotgun (WGS) entry which is preliminary data.</text>
</comment>
<name>A0A418PT40_9BACT</name>
<accession>A0A418PT40</accession>
<keyword evidence="1" id="KW-1133">Transmembrane helix</keyword>
<evidence type="ECO:0000313" key="2">
    <source>
        <dbReference type="EMBL" id="RIW16307.1"/>
    </source>
</evidence>
<evidence type="ECO:0000313" key="3">
    <source>
        <dbReference type="Proteomes" id="UP000283522"/>
    </source>
</evidence>